<gene>
    <name evidence="1" type="ORF">MBLL_01931</name>
</gene>
<sequence length="293" mass="32173">MARFTKDEMRDELRTIFLYEADHIMLGRGSEMATAFIGFPDDDSGEYIDMSPSLVDLSRFDIASVFDRCFDYAFNPSPLNASDGSEVQDLHTFMEGTPRIGGNASQETHAFMTPDGLCRIVSDAAMARWSLDDHHGDLTVRDIALLADMSEGAVRNAISLADENGLQAIKGTKPVRIDGQVALRWLQSRRGFIPTPTSAKEDAFLAERIKSAVTVEELVTLTRRQAGVALGRSDEFLTKVGLDSWEALEADICRMDVGRARTFGEALEVDVPLFVGKAMELGLRRQMAEGGAA</sequence>
<keyword evidence="1" id="KW-0614">Plasmid</keyword>
<evidence type="ECO:0000313" key="1">
    <source>
        <dbReference type="EMBL" id="CAA2140050.1"/>
    </source>
</evidence>
<dbReference type="AlphaFoldDB" id="A0A679JYN1"/>
<name>A0A679JYN1_9HYPH</name>
<organism evidence="1">
    <name type="scientific">Methylobacterium bullatum</name>
    <dbReference type="NCBI Taxonomy" id="570505"/>
    <lineage>
        <taxon>Bacteria</taxon>
        <taxon>Pseudomonadati</taxon>
        <taxon>Pseudomonadota</taxon>
        <taxon>Alphaproteobacteria</taxon>
        <taxon>Hyphomicrobiales</taxon>
        <taxon>Methylobacteriaceae</taxon>
        <taxon>Methylobacterium</taxon>
    </lineage>
</organism>
<dbReference type="EMBL" id="LR743510">
    <property type="protein sequence ID" value="CAA2140050.1"/>
    <property type="molecule type" value="Genomic_DNA"/>
</dbReference>
<proteinExistence type="predicted"/>
<dbReference type="RefSeq" id="WP_339160519.1">
    <property type="nucleotide sequence ID" value="NZ_LR743510.1"/>
</dbReference>
<protein>
    <submittedName>
        <fullName evidence="1">Uncharacterized protein</fullName>
    </submittedName>
</protein>
<geneLocation type="plasmid" evidence="1">
    <name>1</name>
</geneLocation>
<reference evidence="1" key="1">
    <citation type="submission" date="2019-12" db="EMBL/GenBank/DDBJ databases">
        <authorList>
            <person name="Cremers G."/>
        </authorList>
    </citation>
    <scope>NUCLEOTIDE SEQUENCE</scope>
    <source>
        <strain evidence="1">Mbul2</strain>
        <plasmid evidence="1">1</plasmid>
    </source>
</reference>
<accession>A0A679JYN1</accession>